<proteinExistence type="predicted"/>
<evidence type="ECO:0000313" key="2">
    <source>
        <dbReference type="Proteomes" id="UP000199467"/>
    </source>
</evidence>
<organism evidence="1 2">
    <name type="scientific">Ectopseudomonas chengduensis</name>
    <dbReference type="NCBI Taxonomy" id="489632"/>
    <lineage>
        <taxon>Bacteria</taxon>
        <taxon>Pseudomonadati</taxon>
        <taxon>Pseudomonadota</taxon>
        <taxon>Gammaproteobacteria</taxon>
        <taxon>Pseudomonadales</taxon>
        <taxon>Pseudomonadaceae</taxon>
        <taxon>Ectopseudomonas</taxon>
    </lineage>
</organism>
<protein>
    <submittedName>
        <fullName evidence="1">Uncharacterized protein</fullName>
    </submittedName>
</protein>
<accession>A0A1G6LQN7</accession>
<sequence>MNTTPKLVRLNLHLRPDHIDRLTTLACALGKKKCRDTRLAEAMELALTAGLSWEDDDLLDLARSDREEPRWLALGPIVRRPNATSILETGRRAQ</sequence>
<dbReference type="EMBL" id="FMZQ01000003">
    <property type="protein sequence ID" value="SDC45055.1"/>
    <property type="molecule type" value="Genomic_DNA"/>
</dbReference>
<name>A0A1G6LQN7_9GAMM</name>
<reference evidence="2" key="1">
    <citation type="submission" date="2016-10" db="EMBL/GenBank/DDBJ databases">
        <authorList>
            <person name="Varghese N."/>
            <person name="Submissions S."/>
        </authorList>
    </citation>
    <scope>NUCLEOTIDE SEQUENCE [LARGE SCALE GENOMIC DNA]</scope>
    <source>
        <strain evidence="2">DSM 26382</strain>
    </source>
</reference>
<keyword evidence="2" id="KW-1185">Reference proteome</keyword>
<dbReference type="RefSeq" id="WP_055985105.1">
    <property type="nucleotide sequence ID" value="NZ_FMZQ01000003.1"/>
</dbReference>
<dbReference type="AlphaFoldDB" id="A0A1G6LQN7"/>
<gene>
    <name evidence="1" type="ORF">SAMN05216576_103102</name>
</gene>
<dbReference type="Proteomes" id="UP000199467">
    <property type="component" value="Unassembled WGS sequence"/>
</dbReference>
<evidence type="ECO:0000313" key="1">
    <source>
        <dbReference type="EMBL" id="SDC45055.1"/>
    </source>
</evidence>